<keyword evidence="1" id="KW-0175">Coiled coil</keyword>
<gene>
    <name evidence="2" type="ORF">CON65_17065</name>
</gene>
<organism evidence="2 3">
    <name type="scientific">Bacillus pseudomycoides</name>
    <dbReference type="NCBI Taxonomy" id="64104"/>
    <lineage>
        <taxon>Bacteria</taxon>
        <taxon>Bacillati</taxon>
        <taxon>Bacillota</taxon>
        <taxon>Bacilli</taxon>
        <taxon>Bacillales</taxon>
        <taxon>Bacillaceae</taxon>
        <taxon>Bacillus</taxon>
        <taxon>Bacillus cereus group</taxon>
    </lineage>
</organism>
<name>A0AA91VA82_9BACI</name>
<sequence>MNQDIYTYLHQFQQVLQQQQETIRALEDQIRMLKEELDELKSRPSSSIGRVEYKFDQLKVENLNGTLNIGLNPFATKGQQIEDFQVDTETLHVNPETAPETAPDFYQGIIQEMHRYLDEEAYNRILHFEREERTPLDDMYRQMMIDDIKKQMEHRLPYYLSQVQPYDDITSNPQYLQDVIIQAMKQDIDKAFLSFIQHIPGNFRKE</sequence>
<evidence type="ECO:0000256" key="1">
    <source>
        <dbReference type="SAM" id="Coils"/>
    </source>
</evidence>
<accession>A0AA91VA82</accession>
<proteinExistence type="predicted"/>
<comment type="caution">
    <text evidence="2">The sequence shown here is derived from an EMBL/GenBank/DDBJ whole genome shotgun (WGS) entry which is preliminary data.</text>
</comment>
<dbReference type="RefSeq" id="WP_097897591.1">
    <property type="nucleotide sequence ID" value="NZ_NVOR01000065.1"/>
</dbReference>
<dbReference type="AlphaFoldDB" id="A0AA91VA82"/>
<reference evidence="2 3" key="1">
    <citation type="submission" date="2017-09" db="EMBL/GenBank/DDBJ databases">
        <title>Large-scale bioinformatics analysis of Bacillus genomes uncovers conserved roles of natural products in bacterial physiology.</title>
        <authorList>
            <consortium name="Agbiome Team Llc"/>
            <person name="Bleich R.M."/>
            <person name="Grubbs K.J."/>
            <person name="Santa Maria K.C."/>
            <person name="Allen S.E."/>
            <person name="Farag S."/>
            <person name="Shank E.A."/>
            <person name="Bowers A."/>
        </authorList>
    </citation>
    <scope>NUCLEOTIDE SEQUENCE [LARGE SCALE GENOMIC DNA]</scope>
    <source>
        <strain evidence="2 3">AFS092012</strain>
    </source>
</reference>
<feature type="coiled-coil region" evidence="1">
    <location>
        <begin position="9"/>
        <end position="43"/>
    </location>
</feature>
<evidence type="ECO:0000313" key="2">
    <source>
        <dbReference type="EMBL" id="PED81466.1"/>
    </source>
</evidence>
<dbReference type="InterPro" id="IPR019673">
    <property type="entry name" value="Spore_germination_GerPC"/>
</dbReference>
<dbReference type="EMBL" id="NVOR01000065">
    <property type="protein sequence ID" value="PED81466.1"/>
    <property type="molecule type" value="Genomic_DNA"/>
</dbReference>
<dbReference type="Pfam" id="PF10737">
    <property type="entry name" value="GerPC"/>
    <property type="match status" value="1"/>
</dbReference>
<dbReference type="Proteomes" id="UP000221020">
    <property type="component" value="Unassembled WGS sequence"/>
</dbReference>
<protein>
    <submittedName>
        <fullName evidence="2">Spore gernimation protein GerPC</fullName>
    </submittedName>
</protein>
<evidence type="ECO:0000313" key="3">
    <source>
        <dbReference type="Proteomes" id="UP000221020"/>
    </source>
</evidence>